<proteinExistence type="predicted"/>
<dbReference type="PANTHER" id="PTHR10061:SF1">
    <property type="entry name" value="S-FORMYLGLUTATHIONE HYDROLASE YEIG"/>
    <property type="match status" value="1"/>
</dbReference>
<reference evidence="1" key="1">
    <citation type="journal article" date="2011" name="BMC Genomics">
        <title>Shotgun sequencing of Yersinia enterocolitica strain W22703 (biotype 2, serotype O:9): genomic evidence for oscillation between invertebrates and mammals.</title>
        <authorList>
            <person name="Fuchs T.M."/>
            <person name="Brandt K."/>
            <person name="Starke M."/>
            <person name="Rattei T."/>
        </authorList>
    </citation>
    <scope>NUCLEOTIDE SEQUENCE</scope>
</reference>
<keyword evidence="1" id="KW-0378">Hydrolase</keyword>
<dbReference type="SUPFAM" id="SSF53474">
    <property type="entry name" value="alpha/beta-Hydrolases"/>
    <property type="match status" value="1"/>
</dbReference>
<dbReference type="GO" id="GO:0018738">
    <property type="term" value="F:S-formylglutathione hydrolase activity"/>
    <property type="evidence" value="ECO:0007669"/>
    <property type="project" value="InterPro"/>
</dbReference>
<gene>
    <name evidence="1" type="ORF">YEW_AR03660</name>
</gene>
<name>F4MY61_YEREN</name>
<evidence type="ECO:0000313" key="1">
    <source>
        <dbReference type="EMBL" id="CBX70769.1"/>
    </source>
</evidence>
<dbReference type="GO" id="GO:0005829">
    <property type="term" value="C:cytosol"/>
    <property type="evidence" value="ECO:0007669"/>
    <property type="project" value="TreeGrafter"/>
</dbReference>
<dbReference type="InterPro" id="IPR029058">
    <property type="entry name" value="AB_hydrolase_fold"/>
</dbReference>
<dbReference type="GO" id="GO:0046294">
    <property type="term" value="P:formaldehyde catabolic process"/>
    <property type="evidence" value="ECO:0007669"/>
    <property type="project" value="InterPro"/>
</dbReference>
<protein>
    <recommendedName>
        <fullName evidence="2">S-formylglutathione hydrolase</fullName>
    </recommendedName>
</protein>
<organism evidence="1">
    <name type="scientific">Yersinia enterocolitica W22703</name>
    <dbReference type="NCBI Taxonomy" id="913028"/>
    <lineage>
        <taxon>Bacteria</taxon>
        <taxon>Pseudomonadati</taxon>
        <taxon>Pseudomonadota</taxon>
        <taxon>Gammaproteobacteria</taxon>
        <taxon>Enterobacterales</taxon>
        <taxon>Yersiniaceae</taxon>
        <taxon>Yersinia</taxon>
    </lineage>
</organism>
<sequence>MARQRDWPLTLRIQPGYDHSYFTIATFIEDHLRFHAGYLHR</sequence>
<dbReference type="Gene3D" id="3.40.50.1820">
    <property type="entry name" value="alpha/beta hydrolase"/>
    <property type="match status" value="1"/>
</dbReference>
<evidence type="ECO:0008006" key="2">
    <source>
        <dbReference type="Google" id="ProtNLM"/>
    </source>
</evidence>
<dbReference type="EMBL" id="FR718545">
    <property type="protein sequence ID" value="CBX70769.1"/>
    <property type="molecule type" value="Genomic_DNA"/>
</dbReference>
<accession>F4MY61</accession>
<dbReference type="AlphaFoldDB" id="F4MY61"/>
<dbReference type="PANTHER" id="PTHR10061">
    <property type="entry name" value="S-FORMYLGLUTATHIONE HYDROLASE"/>
    <property type="match status" value="1"/>
</dbReference>
<dbReference type="InterPro" id="IPR014186">
    <property type="entry name" value="S-formylglutathione_hydrol"/>
</dbReference>